<keyword evidence="5" id="KW-0812">Transmembrane</keyword>
<dbReference type="EMBL" id="QGMY01000006">
    <property type="protein sequence ID" value="PWR72797.1"/>
    <property type="molecule type" value="Genomic_DNA"/>
</dbReference>
<evidence type="ECO:0000256" key="4">
    <source>
        <dbReference type="SAM" id="MobiDB-lite"/>
    </source>
</evidence>
<feature type="transmembrane region" description="Helical" evidence="5">
    <location>
        <begin position="236"/>
        <end position="254"/>
    </location>
</feature>
<accession>A0A2V2N917</accession>
<reference evidence="6 7" key="1">
    <citation type="submission" date="2018-05" db="EMBL/GenBank/DDBJ databases">
        <title>Draft genome of Methanospirillum lacunae Ki8-1.</title>
        <authorList>
            <person name="Dueholm M.S."/>
            <person name="Nielsen P.H."/>
            <person name="Bakmann L.F."/>
            <person name="Otzen D.E."/>
        </authorList>
    </citation>
    <scope>NUCLEOTIDE SEQUENCE [LARGE SCALE GENOMIC DNA]</scope>
    <source>
        <strain evidence="6 7">Ki8-1</strain>
    </source>
</reference>
<evidence type="ECO:0000313" key="7">
    <source>
        <dbReference type="Proteomes" id="UP000245657"/>
    </source>
</evidence>
<keyword evidence="5" id="KW-1133">Transmembrane helix</keyword>
<evidence type="ECO:0000256" key="1">
    <source>
        <dbReference type="ARBA" id="ARBA00022737"/>
    </source>
</evidence>
<dbReference type="InterPro" id="IPR051685">
    <property type="entry name" value="Ycf3/AcsC/BcsC/TPR_MFPF"/>
</dbReference>
<protein>
    <submittedName>
        <fullName evidence="6">Uncharacterized protein</fullName>
    </submittedName>
</protein>
<feature type="repeat" description="TPR" evidence="3">
    <location>
        <begin position="32"/>
        <end position="65"/>
    </location>
</feature>
<dbReference type="Pfam" id="PF13432">
    <property type="entry name" value="TPR_16"/>
    <property type="match status" value="1"/>
</dbReference>
<dbReference type="InterPro" id="IPR011990">
    <property type="entry name" value="TPR-like_helical_dom_sf"/>
</dbReference>
<dbReference type="Pfam" id="PF13414">
    <property type="entry name" value="TPR_11"/>
    <property type="match status" value="1"/>
</dbReference>
<dbReference type="Proteomes" id="UP000245657">
    <property type="component" value="Unassembled WGS sequence"/>
</dbReference>
<dbReference type="PROSITE" id="PS50005">
    <property type="entry name" value="TPR"/>
    <property type="match status" value="5"/>
</dbReference>
<dbReference type="SMART" id="SM00028">
    <property type="entry name" value="TPR"/>
    <property type="match status" value="5"/>
</dbReference>
<dbReference type="AlphaFoldDB" id="A0A2V2N917"/>
<comment type="caution">
    <text evidence="6">The sequence shown here is derived from an EMBL/GenBank/DDBJ whole genome shotgun (WGS) entry which is preliminary data.</text>
</comment>
<organism evidence="6 7">
    <name type="scientific">Methanospirillum lacunae</name>
    <dbReference type="NCBI Taxonomy" id="668570"/>
    <lineage>
        <taxon>Archaea</taxon>
        <taxon>Methanobacteriati</taxon>
        <taxon>Methanobacteriota</taxon>
        <taxon>Stenosarchaea group</taxon>
        <taxon>Methanomicrobia</taxon>
        <taxon>Methanomicrobiales</taxon>
        <taxon>Methanospirillaceae</taxon>
        <taxon>Methanospirillum</taxon>
    </lineage>
</organism>
<keyword evidence="2 3" id="KW-0802">TPR repeat</keyword>
<dbReference type="SUPFAM" id="SSF48452">
    <property type="entry name" value="TPR-like"/>
    <property type="match status" value="1"/>
</dbReference>
<feature type="repeat" description="TPR" evidence="3">
    <location>
        <begin position="168"/>
        <end position="201"/>
    </location>
</feature>
<gene>
    <name evidence="6" type="ORF">DK846_07560</name>
</gene>
<feature type="region of interest" description="Disordered" evidence="4">
    <location>
        <begin position="213"/>
        <end position="232"/>
    </location>
</feature>
<proteinExistence type="predicted"/>
<dbReference type="PANTHER" id="PTHR44943">
    <property type="entry name" value="CELLULOSE SYNTHASE OPERON PROTEIN C"/>
    <property type="match status" value="1"/>
</dbReference>
<name>A0A2V2N917_9EURY</name>
<dbReference type="Gene3D" id="1.25.40.10">
    <property type="entry name" value="Tetratricopeptide repeat domain"/>
    <property type="match status" value="2"/>
</dbReference>
<sequence>MKKMILLFLISMSVLWLTGQVWADTNTSLKTAQDHYTMGNAFYSYGIVENATREYQIAVSMDPNLSDAWNNLGLSLTAQKRYSEAKDALENATRLNSTDPEGWYNLGYTLGMLGNKSEEVSAYEKAISINPNMTIAWRNIGVVRYEEQNYTGAAEAFEKATKFDPSSALGWYYLGTVYEKTGNLTGAADVLKRAVDMDKNLTMAKDRLKAVEKNLSDSSSSSSVTPSQATGKKTPLPAVVVIFSLVVAATVMFFRR</sequence>
<evidence type="ECO:0000256" key="5">
    <source>
        <dbReference type="SAM" id="Phobius"/>
    </source>
</evidence>
<keyword evidence="1" id="KW-0677">Repeat</keyword>
<keyword evidence="7" id="KW-1185">Reference proteome</keyword>
<dbReference type="OrthoDB" id="116464at2157"/>
<evidence type="ECO:0000256" key="3">
    <source>
        <dbReference type="PROSITE-ProRule" id="PRU00339"/>
    </source>
</evidence>
<dbReference type="PANTHER" id="PTHR44943:SF4">
    <property type="entry name" value="TPR REPEAT-CONTAINING PROTEIN MJ0798"/>
    <property type="match status" value="1"/>
</dbReference>
<feature type="repeat" description="TPR" evidence="3">
    <location>
        <begin position="134"/>
        <end position="167"/>
    </location>
</feature>
<dbReference type="GeneID" id="97548498"/>
<feature type="repeat" description="TPR" evidence="3">
    <location>
        <begin position="66"/>
        <end position="99"/>
    </location>
</feature>
<feature type="repeat" description="TPR" evidence="3">
    <location>
        <begin position="100"/>
        <end position="133"/>
    </location>
</feature>
<keyword evidence="5" id="KW-0472">Membrane</keyword>
<dbReference type="InterPro" id="IPR019734">
    <property type="entry name" value="TPR_rpt"/>
</dbReference>
<evidence type="ECO:0000256" key="2">
    <source>
        <dbReference type="ARBA" id="ARBA00022803"/>
    </source>
</evidence>
<dbReference type="RefSeq" id="WP_109968309.1">
    <property type="nucleotide sequence ID" value="NZ_CP176093.1"/>
</dbReference>
<evidence type="ECO:0000313" key="6">
    <source>
        <dbReference type="EMBL" id="PWR72797.1"/>
    </source>
</evidence>